<feature type="transmembrane region" description="Helical" evidence="3">
    <location>
        <begin position="123"/>
        <end position="140"/>
    </location>
</feature>
<dbReference type="EMBL" id="VBOT01000004">
    <property type="protein sequence ID" value="TMQ54027.1"/>
    <property type="molecule type" value="Genomic_DNA"/>
</dbReference>
<dbReference type="Proteomes" id="UP000320184">
    <property type="component" value="Unassembled WGS sequence"/>
</dbReference>
<feature type="transmembrane region" description="Helical" evidence="3">
    <location>
        <begin position="295"/>
        <end position="325"/>
    </location>
</feature>
<dbReference type="PROSITE" id="PS50005">
    <property type="entry name" value="TPR"/>
    <property type="match status" value="1"/>
</dbReference>
<protein>
    <submittedName>
        <fullName evidence="4">Uncharacterized protein</fullName>
    </submittedName>
</protein>
<evidence type="ECO:0000313" key="4">
    <source>
        <dbReference type="EMBL" id="TMQ54027.1"/>
    </source>
</evidence>
<dbReference type="InterPro" id="IPR019734">
    <property type="entry name" value="TPR_rpt"/>
</dbReference>
<dbReference type="AlphaFoldDB" id="A0A538SRP6"/>
<evidence type="ECO:0000256" key="1">
    <source>
        <dbReference type="PROSITE-ProRule" id="PRU00339"/>
    </source>
</evidence>
<feature type="transmembrane region" description="Helical" evidence="3">
    <location>
        <begin position="337"/>
        <end position="357"/>
    </location>
</feature>
<feature type="transmembrane region" description="Helical" evidence="3">
    <location>
        <begin position="427"/>
        <end position="445"/>
    </location>
</feature>
<dbReference type="InterPro" id="IPR011990">
    <property type="entry name" value="TPR-like_helical_dom_sf"/>
</dbReference>
<feature type="transmembrane region" description="Helical" evidence="3">
    <location>
        <begin position="194"/>
        <end position="218"/>
    </location>
</feature>
<feature type="transmembrane region" description="Helical" evidence="3">
    <location>
        <begin position="44"/>
        <end position="66"/>
    </location>
</feature>
<feature type="transmembrane region" description="Helical" evidence="3">
    <location>
        <begin position="485"/>
        <end position="504"/>
    </location>
</feature>
<keyword evidence="3" id="KW-0812">Transmembrane</keyword>
<keyword evidence="1" id="KW-0802">TPR repeat</keyword>
<comment type="caution">
    <text evidence="4">The sequence shown here is derived from an EMBL/GenBank/DDBJ whole genome shotgun (WGS) entry which is preliminary data.</text>
</comment>
<feature type="transmembrane region" description="Helical" evidence="3">
    <location>
        <begin position="271"/>
        <end position="289"/>
    </location>
</feature>
<proteinExistence type="predicted"/>
<dbReference type="Gene3D" id="1.25.40.10">
    <property type="entry name" value="Tetratricopeptide repeat domain"/>
    <property type="match status" value="1"/>
</dbReference>
<feature type="transmembrane region" description="Helical" evidence="3">
    <location>
        <begin position="399"/>
        <end position="418"/>
    </location>
</feature>
<reference evidence="4 5" key="1">
    <citation type="journal article" date="2019" name="Nat. Microbiol.">
        <title>Mediterranean grassland soil C-N compound turnover is dependent on rainfall and depth, and is mediated by genomically divergent microorganisms.</title>
        <authorList>
            <person name="Diamond S."/>
            <person name="Andeer P.F."/>
            <person name="Li Z."/>
            <person name="Crits-Christoph A."/>
            <person name="Burstein D."/>
            <person name="Anantharaman K."/>
            <person name="Lane K.R."/>
            <person name="Thomas B.C."/>
            <person name="Pan C."/>
            <person name="Northen T.R."/>
            <person name="Banfield J.F."/>
        </authorList>
    </citation>
    <scope>NUCLEOTIDE SEQUENCE [LARGE SCALE GENOMIC DNA]</scope>
    <source>
        <strain evidence="4">WS_3</strain>
    </source>
</reference>
<feature type="region of interest" description="Disordered" evidence="2">
    <location>
        <begin position="98"/>
        <end position="117"/>
    </location>
</feature>
<evidence type="ECO:0000256" key="3">
    <source>
        <dbReference type="SAM" id="Phobius"/>
    </source>
</evidence>
<feature type="repeat" description="TPR" evidence="1">
    <location>
        <begin position="523"/>
        <end position="556"/>
    </location>
</feature>
<sequence>MAETLHRGPSSTAACVLAFASAVVGLHLLSLYRWTGTLWGVHAWAFLPVWVQVTTLALVVVAAVPLTRWTLAGLSLTRGEGHRARTAGADSGSEALEATPVLPLRGPEPRASVAGPSSRARPIALGTLAAAAGGVLLWVLRARHNLLGDGVAIVAGGPGTGGLHELEPLTVLIQARAWDLLNALSGPGHSGQQLTWNAVALVSVVAGALFIPVAWAIAGEIGAMDGGERPAPDASSPPGAAATTRWTVALIFVILVSQGYLQLFCGYVENYALLALANAIVVLTGLRFARGRGSLLAAGAAMVLAISIHLSASALIPAWSLLALWGVWFGTKRRRHAIDLALTVLLGAALTLALARLKPGYLLPRALWDVTVRAVGQRQEDPAYLLSLRHVSDFSNEQMLIGPLGIFAFAGGLGLALARGSWRRPDALFAAVAGLGYAGACMVAGDSNLGYARNWDLLAPAGVVFTVAGLQLLRPAFQTAAPWRSALLLAVALSVFHTLPWIALNASERRSVERFTTLPLGGGRTENTVALWYAERGDFAEAKRWLKRSLRVNPENSRALDLYGRIAFDEHEPRLALEAYLIAVTIRPNKAEYRQQLAAAVAACGGPAIGLAKIDTLMAGREDNGALWLERAMLLRACGRRAESAEAKSRAVELWPALASMADSLPAPPPR</sequence>
<feature type="transmembrane region" description="Helical" evidence="3">
    <location>
        <begin position="12"/>
        <end position="32"/>
    </location>
</feature>
<gene>
    <name evidence="4" type="ORF">E6K73_00460</name>
</gene>
<keyword evidence="3" id="KW-0472">Membrane</keyword>
<organism evidence="4 5">
    <name type="scientific">Eiseniibacteriota bacterium</name>
    <dbReference type="NCBI Taxonomy" id="2212470"/>
    <lineage>
        <taxon>Bacteria</taxon>
        <taxon>Candidatus Eiseniibacteriota</taxon>
    </lineage>
</organism>
<keyword evidence="3" id="KW-1133">Transmembrane helix</keyword>
<evidence type="ECO:0000256" key="2">
    <source>
        <dbReference type="SAM" id="MobiDB-lite"/>
    </source>
</evidence>
<feature type="transmembrane region" description="Helical" evidence="3">
    <location>
        <begin position="457"/>
        <end position="473"/>
    </location>
</feature>
<feature type="transmembrane region" description="Helical" evidence="3">
    <location>
        <begin position="246"/>
        <end position="264"/>
    </location>
</feature>
<evidence type="ECO:0000313" key="5">
    <source>
        <dbReference type="Proteomes" id="UP000320184"/>
    </source>
</evidence>
<dbReference type="SUPFAM" id="SSF48452">
    <property type="entry name" value="TPR-like"/>
    <property type="match status" value="1"/>
</dbReference>
<name>A0A538SRP6_UNCEI</name>
<accession>A0A538SRP6</accession>